<keyword evidence="3" id="KW-0158">Chromosome</keyword>
<dbReference type="InterPro" id="IPR006560">
    <property type="entry name" value="AWS_dom"/>
</dbReference>
<dbReference type="InterPro" id="IPR011011">
    <property type="entry name" value="Znf_FYVE_PHD"/>
</dbReference>
<feature type="compositionally biased region" description="Basic residues" evidence="11">
    <location>
        <begin position="63"/>
        <end position="76"/>
    </location>
</feature>
<dbReference type="GO" id="GO:0003682">
    <property type="term" value="F:chromatin binding"/>
    <property type="evidence" value="ECO:0007669"/>
    <property type="project" value="InterPro"/>
</dbReference>
<dbReference type="SMART" id="SM00570">
    <property type="entry name" value="AWS"/>
    <property type="match status" value="1"/>
</dbReference>
<name>A0AA88IJ16_ARTSF</name>
<protein>
    <recommendedName>
        <fullName evidence="18">Histone-lysine N-methyltransferase ash1</fullName>
    </recommendedName>
</protein>
<dbReference type="PANTHER" id="PTHR46147">
    <property type="entry name" value="HISTONE-LYSINE N-METHYLTRANSFERASE ASH1"/>
    <property type="match status" value="1"/>
</dbReference>
<dbReference type="Pfam" id="PF20826">
    <property type="entry name" value="PHD_5"/>
    <property type="match status" value="1"/>
</dbReference>
<reference evidence="16" key="1">
    <citation type="submission" date="2023-07" db="EMBL/GenBank/DDBJ databases">
        <title>Chromosome-level genome assembly of Artemia franciscana.</title>
        <authorList>
            <person name="Jo E."/>
        </authorList>
    </citation>
    <scope>NUCLEOTIDE SEQUENCE</scope>
    <source>
        <tissue evidence="16">Whole body</tissue>
    </source>
</reference>
<evidence type="ECO:0000259" key="12">
    <source>
        <dbReference type="PROSITE" id="PS50280"/>
    </source>
</evidence>
<dbReference type="InterPro" id="IPR019786">
    <property type="entry name" value="Zinc_finger_PHD-type_CS"/>
</dbReference>
<feature type="compositionally biased region" description="Basic residues" evidence="11">
    <location>
        <begin position="390"/>
        <end position="401"/>
    </location>
</feature>
<keyword evidence="9" id="KW-0862">Zinc</keyword>
<dbReference type="GO" id="GO:0006355">
    <property type="term" value="P:regulation of DNA-templated transcription"/>
    <property type="evidence" value="ECO:0007669"/>
    <property type="project" value="TreeGrafter"/>
</dbReference>
<evidence type="ECO:0000256" key="9">
    <source>
        <dbReference type="ARBA" id="ARBA00022833"/>
    </source>
</evidence>
<dbReference type="InterPro" id="IPR046341">
    <property type="entry name" value="SET_dom_sf"/>
</dbReference>
<dbReference type="PROSITE" id="PS50868">
    <property type="entry name" value="POST_SET"/>
    <property type="match status" value="1"/>
</dbReference>
<proteinExistence type="predicted"/>
<dbReference type="InterPro" id="IPR043151">
    <property type="entry name" value="BAH_sf"/>
</dbReference>
<dbReference type="InterPro" id="IPR001025">
    <property type="entry name" value="BAH_dom"/>
</dbReference>
<feature type="domain" description="AWS" evidence="15">
    <location>
        <begin position="1398"/>
        <end position="1449"/>
    </location>
</feature>
<feature type="compositionally biased region" description="Polar residues" evidence="11">
    <location>
        <begin position="200"/>
        <end position="217"/>
    </location>
</feature>
<feature type="compositionally biased region" description="Polar residues" evidence="11">
    <location>
        <begin position="870"/>
        <end position="882"/>
    </location>
</feature>
<feature type="region of interest" description="Disordered" evidence="11">
    <location>
        <begin position="752"/>
        <end position="783"/>
    </location>
</feature>
<dbReference type="PROSITE" id="PS01359">
    <property type="entry name" value="ZF_PHD_1"/>
    <property type="match status" value="1"/>
</dbReference>
<keyword evidence="4" id="KW-0489">Methyltransferase</keyword>
<evidence type="ECO:0000256" key="11">
    <source>
        <dbReference type="SAM" id="MobiDB-lite"/>
    </source>
</evidence>
<dbReference type="GO" id="GO:0005694">
    <property type="term" value="C:chromosome"/>
    <property type="evidence" value="ECO:0007669"/>
    <property type="project" value="UniProtKB-SubCell"/>
</dbReference>
<dbReference type="Pfam" id="PF00856">
    <property type="entry name" value="SET"/>
    <property type="match status" value="1"/>
</dbReference>
<evidence type="ECO:0000256" key="3">
    <source>
        <dbReference type="ARBA" id="ARBA00022454"/>
    </source>
</evidence>
<evidence type="ECO:0000256" key="5">
    <source>
        <dbReference type="ARBA" id="ARBA00022679"/>
    </source>
</evidence>
<dbReference type="SUPFAM" id="SSF57903">
    <property type="entry name" value="FYVE/PHD zinc finger"/>
    <property type="match status" value="1"/>
</dbReference>
<dbReference type="InterPro" id="IPR013083">
    <property type="entry name" value="Znf_RING/FYVE/PHD"/>
</dbReference>
<feature type="region of interest" description="Disordered" evidence="11">
    <location>
        <begin position="282"/>
        <end position="349"/>
    </location>
</feature>
<dbReference type="GO" id="GO:0042800">
    <property type="term" value="F:histone H3K4 methyltransferase activity"/>
    <property type="evidence" value="ECO:0007669"/>
    <property type="project" value="TreeGrafter"/>
</dbReference>
<feature type="region of interest" description="Disordered" evidence="11">
    <location>
        <begin position="197"/>
        <end position="222"/>
    </location>
</feature>
<feature type="compositionally biased region" description="Basic and acidic residues" evidence="11">
    <location>
        <begin position="304"/>
        <end position="317"/>
    </location>
</feature>
<accession>A0AA88IJ16</accession>
<dbReference type="EMBL" id="JAVRJZ010000006">
    <property type="protein sequence ID" value="KAK2721832.1"/>
    <property type="molecule type" value="Genomic_DNA"/>
</dbReference>
<feature type="compositionally biased region" description="Polar residues" evidence="11">
    <location>
        <begin position="289"/>
        <end position="303"/>
    </location>
</feature>
<dbReference type="Gene3D" id="2.30.30.490">
    <property type="match status" value="1"/>
</dbReference>
<dbReference type="SUPFAM" id="SSF82199">
    <property type="entry name" value="SET domain"/>
    <property type="match status" value="1"/>
</dbReference>
<feature type="compositionally biased region" description="Basic and acidic residues" evidence="11">
    <location>
        <begin position="402"/>
        <end position="417"/>
    </location>
</feature>
<dbReference type="PROSITE" id="PS50280">
    <property type="entry name" value="SET"/>
    <property type="match status" value="1"/>
</dbReference>
<feature type="region of interest" description="Disordered" evidence="11">
    <location>
        <begin position="1130"/>
        <end position="1165"/>
    </location>
</feature>
<keyword evidence="17" id="KW-1185">Reference proteome</keyword>
<sequence>MDYSNPMKKLSRSDDSLVTINQNWNNADSGNDKFHSRTSSSDSSSDSSSSETSSSSDDEITKKKYGKKKTKKFVTRKKSESVGLSSSESSCQESYSKKSKAWKHSYRDNETKKPARKGSTFSVTEQSLSKDSLGPGPIKLKIVAETSTPQLSSPIFRNPLDTGQENKLPAVNKTAGFHSIQRILMAKEKRNEINHEANAGDSTGIYNNRISQHSSSRVGPRVRPTAIVRHSSPSTDSSRSASLERWTTDKDFTRSSHFEGFAERSTKGWGLGSQRPLSRLPVVDFSDKGGSTQTEPNLNATWKSTKEVSRQRSKEKCAPSTESLPSFHSDGEGEQRTRKPRLSRDSVSSLSSGICQHSSIVKAIQDGINAAMLLKAYQEKESEVIDRKVKSSHKSKKHDGRRSKFERRNSNRRESDKGIVSPSGFKGRDFDSGSISSNSSKKGFSPVFPLERRRKRKKKGKVKGFKTKHKNIYDPEFLKDLETIISRVSQIPVGCTPGLPRLPAIFQRRNYVCPSLLSKRRYANVIRPPICRSFPTPSPVYFDTACISQSCTSKKPNETPLTRPDSASTRYSLTSNLYDFVSSDEESPVQLRTPKISSPGSFSSGASPYGPDKKVGISRPSPLSKDDCSVKSKGDSPSSSKSFERSANALIAELEDKFKNNRSSVVSKVAPVNVSVVDDEVPLSVRKERRKSGDVPKGEEIVKDAIAPSRKTSSRKLRRKKIKVNEAKTVQMDIDSHEADEFSKQRLYNAEHRRKDAENQESSKDELCEPSKTSALIDESLTSPQKYVGEVNSVSDDGVNTAQERLRPNLRSHPNTAPVTAAVVEGSAIIKRRGRPGKRKSESEQLIEKNHINEAIESVILNSSEINGISPESGNVGKTQELQDGAPPRTRVRRKKEEPSTANKEEIDDVEQVVGEMEFKKSRVERKRGEKIKKMLDEPFKDGEKSVAVVVRRRAKKTIEDETVKINTVEQHLPLKKRHHHLTEAKADSPKSNQLDGSVEDSSTLAQNDQPVASGTLQPSPEDVKGKRNIKRRVLDPDPSLNNKMISPKKRHLLQPQPESSQTSCDLVENHIQVLEEAPLAPMHALPDVIPILNPVPKIMLKITNVDGAPQVTSLSMKKTKRKKINRTGFPNKKKKKRIEPTVTESESDMLKTSSSVTDDMSDAKMSSKEVTSVVVNSDRSARTSRKMAKVKAVKISQLRRRRIVQLRRPLRNRASSEHESLTEELLPVQRSLRSRIISPAPGAASILSDVDDISDGCLPPCDYPLELASDLDCATSPEEEDSGKKSPQKKIQAQKKKYIPAGLFSNYYKEKESRRRLSESPSKLPLCSDANDRSSGLLPLPLHSTRWLCSRKLDYHLSYECWSMKREGTLPKKPVSSWSYKKIRNNVYYDVKPPVDKEIHICLCKPPTSSGGIGCVESCLNRVCYTECLPSHCPVGLLCSNQRIQKHQWVLGLQRFMTKEKGFGIKTKQSIKTGEFIVEYTGEVVSEKEFRDRMTGIYVNDVHHYCLNLDGGLVIDGHRMGSEARFINHSCSPNCEIQKWNVSGLSRMCVFALRDIEPGEELTYDYNFFLFNPDEGQTCRCEATECRGVIGGKSQRMTNGISLGPVINTRSGKAIKTKGELKAMPKSPPKQLLKRQRNRISEEDKSLQDVRRLQNQYLKPFPVLCQNDIPCIKEKRCFLIRNYEKVRKKQLRLIQRADPAASKAELESPYSTRRRRRSSRRNSISKNLTHDSAKENIKPESGRRLEFPNLDYTIDNATPSEDSLAAVFLRIVKKILSLKDGFGTPIVNLLADSENSFKEIAQKVQTCHLSTPADFDSAIRDIFKQLFIMFPLSSVLGQMVAKLRKTYYEAKHCEYKIIETLIESGVPASFISDGHPDINLPEEEVVLCLCGLPHEEGLMVQCENCETWQHASCVQVANPEETYNCFKCTRRFTNRNRCVVIQPQPEDPPPGHVFYLSYVSKDMHIKQGDHVYVLRDHDTVGLEDRLYGSQYNDYEGPLRTPGTLYGNYTPKQLDIFQIERIFRDENNKTFVYGHHYLRPHETYHEPSRKFFPNEVLHMPLFESIPAWAVLGRCWVLDLKTFCKGRPRDAVEDHVYICDLKVDKAARMFSKSPKPKFPCSTKNFAFMWFDVKLKPVRNYQPHPSDYPGSKPNILKKKSEVAENESSLIVSTPSTKKKKLKDEEEVPLAKVRDEVKYVKLSQKMERLDRVAIRLLAKRATKEKPLDVSYLLERKRPKKKISVEVQKPEELENTK</sequence>
<keyword evidence="7" id="KW-0479">Metal-binding</keyword>
<evidence type="ECO:0000256" key="8">
    <source>
        <dbReference type="ARBA" id="ARBA00022771"/>
    </source>
</evidence>
<evidence type="ECO:0000256" key="10">
    <source>
        <dbReference type="ARBA" id="ARBA00023242"/>
    </source>
</evidence>
<dbReference type="GO" id="GO:0005654">
    <property type="term" value="C:nucleoplasm"/>
    <property type="evidence" value="ECO:0007669"/>
    <property type="project" value="TreeGrafter"/>
</dbReference>
<evidence type="ECO:0000259" key="13">
    <source>
        <dbReference type="PROSITE" id="PS50868"/>
    </source>
</evidence>
<feature type="compositionally biased region" description="Low complexity" evidence="11">
    <location>
        <begin position="597"/>
        <end position="610"/>
    </location>
</feature>
<feature type="compositionally biased region" description="Basic and acidic residues" evidence="11">
    <location>
        <begin position="1729"/>
        <end position="1741"/>
    </location>
</feature>
<feature type="region of interest" description="Disordered" evidence="11">
    <location>
        <begin position="382"/>
        <end position="466"/>
    </location>
</feature>
<feature type="region of interest" description="Disordered" evidence="11">
    <location>
        <begin position="982"/>
        <end position="1061"/>
    </location>
</feature>
<keyword evidence="5" id="KW-0808">Transferase</keyword>
<feature type="compositionally biased region" description="Basic residues" evidence="11">
    <location>
        <begin position="452"/>
        <end position="466"/>
    </location>
</feature>
<feature type="compositionally biased region" description="Low complexity" evidence="11">
    <location>
        <begin position="81"/>
        <end position="94"/>
    </location>
</feature>
<feature type="region of interest" description="Disordered" evidence="11">
    <location>
        <begin position="1703"/>
        <end position="1741"/>
    </location>
</feature>
<comment type="subcellular location">
    <subcellularLocation>
        <location evidence="2">Chromosome</location>
    </subcellularLocation>
    <subcellularLocation>
        <location evidence="1">Nucleus</location>
    </subcellularLocation>
</comment>
<feature type="region of interest" description="Disordered" evidence="11">
    <location>
        <begin position="21"/>
        <end position="135"/>
    </location>
</feature>
<dbReference type="CDD" id="cd04717">
    <property type="entry name" value="BAH_polybromo"/>
    <property type="match status" value="1"/>
</dbReference>
<evidence type="ECO:0000256" key="7">
    <source>
        <dbReference type="ARBA" id="ARBA00022723"/>
    </source>
</evidence>
<gene>
    <name evidence="16" type="ORF">QYM36_003967</name>
</gene>
<evidence type="ECO:0000259" key="14">
    <source>
        <dbReference type="PROSITE" id="PS51038"/>
    </source>
</evidence>
<feature type="region of interest" description="Disordered" evidence="11">
    <location>
        <begin position="1620"/>
        <end position="1647"/>
    </location>
</feature>
<feature type="compositionally biased region" description="Basic and acidic residues" evidence="11">
    <location>
        <begin position="752"/>
        <end position="769"/>
    </location>
</feature>
<keyword evidence="8" id="KW-0863">Zinc-finger</keyword>
<dbReference type="Pfam" id="PF01426">
    <property type="entry name" value="BAH"/>
    <property type="match status" value="1"/>
</dbReference>
<dbReference type="PROSITE" id="PS51038">
    <property type="entry name" value="BAH"/>
    <property type="match status" value="1"/>
</dbReference>
<dbReference type="FunFam" id="2.170.270.10:FF:000011">
    <property type="entry name" value="Histone-lysine N-methyltransferase"/>
    <property type="match status" value="1"/>
</dbReference>
<comment type="caution">
    <text evidence="16">The sequence shown here is derived from an EMBL/GenBank/DDBJ whole genome shotgun (WGS) entry which is preliminary data.</text>
</comment>
<evidence type="ECO:0008006" key="18">
    <source>
        <dbReference type="Google" id="ProtNLM"/>
    </source>
</evidence>
<dbReference type="Gene3D" id="2.170.270.10">
    <property type="entry name" value="SET domain"/>
    <property type="match status" value="1"/>
</dbReference>
<feature type="compositionally biased region" description="Polar residues" evidence="11">
    <location>
        <begin position="119"/>
        <end position="130"/>
    </location>
</feature>
<feature type="region of interest" description="Disordered" evidence="11">
    <location>
        <begin position="584"/>
        <end position="644"/>
    </location>
</feature>
<evidence type="ECO:0000256" key="4">
    <source>
        <dbReference type="ARBA" id="ARBA00022603"/>
    </source>
</evidence>
<dbReference type="Gene3D" id="3.30.40.10">
    <property type="entry name" value="Zinc/RING finger domain, C3HC4 (zinc finger)"/>
    <property type="match status" value="1"/>
</dbReference>
<dbReference type="Pfam" id="PF17907">
    <property type="entry name" value="AWS"/>
    <property type="match status" value="1"/>
</dbReference>
<dbReference type="SMART" id="SM00439">
    <property type="entry name" value="BAH"/>
    <property type="match status" value="1"/>
</dbReference>
<dbReference type="PROSITE" id="PS51215">
    <property type="entry name" value="AWS"/>
    <property type="match status" value="1"/>
</dbReference>
<dbReference type="PANTHER" id="PTHR46147:SF3">
    <property type="entry name" value="HISTONE-LYSINE N-METHYLTRANSFERASE ASH1"/>
    <property type="match status" value="1"/>
</dbReference>
<feature type="domain" description="SET" evidence="12">
    <location>
        <begin position="1452"/>
        <end position="1568"/>
    </location>
</feature>
<feature type="compositionally biased region" description="Basic and acidic residues" evidence="11">
    <location>
        <begin position="624"/>
        <end position="634"/>
    </location>
</feature>
<dbReference type="GO" id="GO:0008270">
    <property type="term" value="F:zinc ion binding"/>
    <property type="evidence" value="ECO:0007669"/>
    <property type="project" value="UniProtKB-KW"/>
</dbReference>
<dbReference type="CDD" id="cd19174">
    <property type="entry name" value="SET_ASH1L"/>
    <property type="match status" value="1"/>
</dbReference>
<feature type="compositionally biased region" description="Polar residues" evidence="11">
    <location>
        <begin position="990"/>
        <end position="1019"/>
    </location>
</feature>
<dbReference type="SMART" id="SM00249">
    <property type="entry name" value="PHD"/>
    <property type="match status" value="1"/>
</dbReference>
<dbReference type="InterPro" id="IPR001214">
    <property type="entry name" value="SET_dom"/>
</dbReference>
<evidence type="ECO:0000256" key="2">
    <source>
        <dbReference type="ARBA" id="ARBA00004286"/>
    </source>
</evidence>
<feature type="compositionally biased region" description="Low complexity" evidence="11">
    <location>
        <begin position="38"/>
        <end position="55"/>
    </location>
</feature>
<evidence type="ECO:0000256" key="6">
    <source>
        <dbReference type="ARBA" id="ARBA00022691"/>
    </source>
</evidence>
<feature type="compositionally biased region" description="Basic and acidic residues" evidence="11">
    <location>
        <begin position="691"/>
        <end position="703"/>
    </location>
</feature>
<keyword evidence="10" id="KW-0539">Nucleus</keyword>
<feature type="compositionally biased region" description="Basic and acidic residues" evidence="11">
    <location>
        <begin position="895"/>
        <end position="905"/>
    </location>
</feature>
<feature type="domain" description="Post-SET" evidence="13">
    <location>
        <begin position="1576"/>
        <end position="1592"/>
    </location>
</feature>
<dbReference type="Proteomes" id="UP001187531">
    <property type="component" value="Unassembled WGS sequence"/>
</dbReference>
<dbReference type="InterPro" id="IPR003616">
    <property type="entry name" value="Post-SET_dom"/>
</dbReference>
<keyword evidence="6" id="KW-0949">S-adenosyl-L-methionine</keyword>
<dbReference type="GO" id="GO:0032259">
    <property type="term" value="P:methylation"/>
    <property type="evidence" value="ECO:0007669"/>
    <property type="project" value="UniProtKB-KW"/>
</dbReference>
<feature type="region of interest" description="Disordered" evidence="11">
    <location>
        <begin position="1275"/>
        <end position="1295"/>
    </location>
</feature>
<evidence type="ECO:0000259" key="15">
    <source>
        <dbReference type="PROSITE" id="PS51215"/>
    </source>
</evidence>
<dbReference type="SMART" id="SM00317">
    <property type="entry name" value="SET"/>
    <property type="match status" value="1"/>
</dbReference>
<feature type="domain" description="BAH" evidence="14">
    <location>
        <begin position="1997"/>
        <end position="2113"/>
    </location>
</feature>
<feature type="compositionally biased region" description="Low complexity" evidence="11">
    <location>
        <begin position="432"/>
        <end position="445"/>
    </location>
</feature>
<feature type="region of interest" description="Disordered" evidence="11">
    <location>
        <begin position="687"/>
        <end position="718"/>
    </location>
</feature>
<dbReference type="InterPro" id="IPR001965">
    <property type="entry name" value="Znf_PHD"/>
</dbReference>
<evidence type="ECO:0000313" key="16">
    <source>
        <dbReference type="EMBL" id="KAK2721832.1"/>
    </source>
</evidence>
<feature type="region of interest" description="Disordered" evidence="11">
    <location>
        <begin position="870"/>
        <end position="908"/>
    </location>
</feature>
<evidence type="ECO:0000313" key="17">
    <source>
        <dbReference type="Proteomes" id="UP001187531"/>
    </source>
</evidence>
<evidence type="ECO:0000256" key="1">
    <source>
        <dbReference type="ARBA" id="ARBA00004123"/>
    </source>
</evidence>
<organism evidence="16 17">
    <name type="scientific">Artemia franciscana</name>
    <name type="common">Brine shrimp</name>
    <name type="synonym">Artemia sanfranciscana</name>
    <dbReference type="NCBI Taxonomy" id="6661"/>
    <lineage>
        <taxon>Eukaryota</taxon>
        <taxon>Metazoa</taxon>
        <taxon>Ecdysozoa</taxon>
        <taxon>Arthropoda</taxon>
        <taxon>Crustacea</taxon>
        <taxon>Branchiopoda</taxon>
        <taxon>Anostraca</taxon>
        <taxon>Artemiidae</taxon>
        <taxon>Artemia</taxon>
    </lineage>
</organism>